<evidence type="ECO:0000256" key="1">
    <source>
        <dbReference type="SAM" id="Phobius"/>
    </source>
</evidence>
<evidence type="ECO:0000313" key="3">
    <source>
        <dbReference type="Proteomes" id="UP000285379"/>
    </source>
</evidence>
<accession>A0A412VJG1</accession>
<feature type="transmembrane region" description="Helical" evidence="1">
    <location>
        <begin position="141"/>
        <end position="162"/>
    </location>
</feature>
<dbReference type="EMBL" id="QRYT01000037">
    <property type="protein sequence ID" value="RGV06608.1"/>
    <property type="molecule type" value="Genomic_DNA"/>
</dbReference>
<name>A0A412VJG1_PHOVU</name>
<proteinExistence type="predicted"/>
<dbReference type="AlphaFoldDB" id="A0A412VJG1"/>
<dbReference type="Proteomes" id="UP000285379">
    <property type="component" value="Unassembled WGS sequence"/>
</dbReference>
<feature type="transmembrane region" description="Helical" evidence="1">
    <location>
        <begin position="100"/>
        <end position="121"/>
    </location>
</feature>
<comment type="caution">
    <text evidence="2">The sequence shown here is derived from an EMBL/GenBank/DDBJ whole genome shotgun (WGS) entry which is preliminary data.</text>
</comment>
<protein>
    <submittedName>
        <fullName evidence="2">Uncharacterized protein</fullName>
    </submittedName>
</protein>
<organism evidence="2 3">
    <name type="scientific">Phocaeicola vulgatus</name>
    <name type="common">Bacteroides vulgatus</name>
    <dbReference type="NCBI Taxonomy" id="821"/>
    <lineage>
        <taxon>Bacteria</taxon>
        <taxon>Pseudomonadati</taxon>
        <taxon>Bacteroidota</taxon>
        <taxon>Bacteroidia</taxon>
        <taxon>Bacteroidales</taxon>
        <taxon>Bacteroidaceae</taxon>
        <taxon>Phocaeicola</taxon>
    </lineage>
</organism>
<keyword evidence="1" id="KW-0812">Transmembrane</keyword>
<keyword evidence="1" id="KW-1133">Transmembrane helix</keyword>
<gene>
    <name evidence="2" type="ORF">DWW27_14750</name>
</gene>
<sequence length="172" mass="19309">MKPKNFKEATKVLQKPGDMTNEECSSLSVWNDGKQCISCWKPSIKERLSILLFGNVWLSVRSGNTQPPVWIDGSKTVFNQPSIKEKVLSIFTKDKRLHTLAGFIISLVFGLWFPWLGFALGVCAGAAKEYRDSRGHGCVELLDFVFTVIGALIAFALTFFFLSPFIHSLFKL</sequence>
<reference evidence="2 3" key="1">
    <citation type="submission" date="2018-08" db="EMBL/GenBank/DDBJ databases">
        <title>A genome reference for cultivated species of the human gut microbiota.</title>
        <authorList>
            <person name="Zou Y."/>
            <person name="Xue W."/>
            <person name="Luo G."/>
        </authorList>
    </citation>
    <scope>NUCLEOTIDE SEQUENCE [LARGE SCALE GENOMIC DNA]</scope>
    <source>
        <strain evidence="2 3">AF14-8</strain>
    </source>
</reference>
<evidence type="ECO:0000313" key="2">
    <source>
        <dbReference type="EMBL" id="RGV06608.1"/>
    </source>
</evidence>
<keyword evidence="1" id="KW-0472">Membrane</keyword>
<dbReference type="RefSeq" id="WP_005778729.1">
    <property type="nucleotide sequence ID" value="NZ_QRYT01000037.1"/>
</dbReference>